<evidence type="ECO:0000256" key="16">
    <source>
        <dbReference type="ARBA" id="ARBA00049551"/>
    </source>
</evidence>
<geneLocation type="mitochondrion" evidence="20"/>
<dbReference type="InterPro" id="IPR010933">
    <property type="entry name" value="NADH_DH_su2_C"/>
</dbReference>
<evidence type="ECO:0000256" key="14">
    <source>
        <dbReference type="ARBA" id="ARBA00023128"/>
    </source>
</evidence>
<keyword evidence="7 17" id="KW-0812">Transmembrane</keyword>
<evidence type="ECO:0000313" key="20">
    <source>
        <dbReference type="EMBL" id="AMN92794.1"/>
    </source>
</evidence>
<evidence type="ECO:0000256" key="8">
    <source>
        <dbReference type="ARBA" id="ARBA00022792"/>
    </source>
</evidence>
<name>A0A1L2D2C4_9SAUR</name>
<feature type="domain" description="NADH dehydrogenase subunit 2 C-terminal" evidence="19">
    <location>
        <begin position="290"/>
        <end position="344"/>
    </location>
</feature>
<keyword evidence="12 17" id="KW-0520">NAD</keyword>
<feature type="domain" description="NADH:quinone oxidoreductase/Mrp antiporter transmembrane" evidence="18">
    <location>
        <begin position="23"/>
        <end position="288"/>
    </location>
</feature>
<evidence type="ECO:0000259" key="18">
    <source>
        <dbReference type="Pfam" id="PF00361"/>
    </source>
</evidence>
<sequence length="345" mass="37566">MSPAIFMIIMSSLATGTVITMISHHWLVAWAGLEMNTLAIIPAISTKHSPRATEAATKYFLTQATASALILFSSMTNAWQTGTWDITSPLSTPTHVMLTLALAMKLGLAPAHFWLPEVLQGSTMTTALIITTWQKLAPMTLIYLTVHNLSTTILMALGVLSSIVGGWGGLNQTQARKIMAYSSIAHLGWMITISSIMPNIMILNLVLYLVMTTALFYSLIISKSKTVKDTTTIWTFSPTVASMTMATLLSLSGLPPLTGFTPKWLILEELVTQNLVPAAAAMAMSTLLSLFFYLRLTYTTTLTLSPNTAQTKFKWRFKPNTPTLLLATLSTMSALLLPAAPMMLL</sequence>
<evidence type="ECO:0000256" key="1">
    <source>
        <dbReference type="ARBA" id="ARBA00004448"/>
    </source>
</evidence>
<keyword evidence="8 17" id="KW-0999">Mitochondrion inner membrane</keyword>
<dbReference type="InterPro" id="IPR001750">
    <property type="entry name" value="ND/Mrp_TM"/>
</dbReference>
<evidence type="ECO:0000256" key="2">
    <source>
        <dbReference type="ARBA" id="ARBA00007012"/>
    </source>
</evidence>
<comment type="subcellular location">
    <subcellularLocation>
        <location evidence="1 17">Mitochondrion inner membrane</location>
        <topology evidence="1 17">Multi-pass membrane protein</topology>
    </subcellularLocation>
</comment>
<evidence type="ECO:0000256" key="7">
    <source>
        <dbReference type="ARBA" id="ARBA00022692"/>
    </source>
</evidence>
<dbReference type="InterPro" id="IPR003917">
    <property type="entry name" value="NADH_UbQ_OxRdtase_chain2"/>
</dbReference>
<dbReference type="InterPro" id="IPR050175">
    <property type="entry name" value="Complex_I_Subunit_2"/>
</dbReference>
<feature type="transmembrane region" description="Helical" evidence="17">
    <location>
        <begin position="202"/>
        <end position="221"/>
    </location>
</feature>
<keyword evidence="10 17" id="KW-0249">Electron transport</keyword>
<evidence type="ECO:0000256" key="5">
    <source>
        <dbReference type="ARBA" id="ARBA00022448"/>
    </source>
</evidence>
<evidence type="ECO:0000256" key="13">
    <source>
        <dbReference type="ARBA" id="ARBA00023075"/>
    </source>
</evidence>
<feature type="transmembrane region" description="Helical" evidence="17">
    <location>
        <begin position="275"/>
        <end position="294"/>
    </location>
</feature>
<evidence type="ECO:0000256" key="9">
    <source>
        <dbReference type="ARBA" id="ARBA00022967"/>
    </source>
</evidence>
<evidence type="ECO:0000256" key="11">
    <source>
        <dbReference type="ARBA" id="ARBA00022989"/>
    </source>
</evidence>
<evidence type="ECO:0000259" key="19">
    <source>
        <dbReference type="Pfam" id="PF06444"/>
    </source>
</evidence>
<feature type="transmembrane region" description="Helical" evidence="17">
    <location>
        <begin position="152"/>
        <end position="171"/>
    </location>
</feature>
<organism evidence="20">
    <name type="scientific">Anolis parvicirculatus</name>
    <name type="common">Berriozabal anole</name>
    <dbReference type="NCBI Taxonomy" id="1809443"/>
    <lineage>
        <taxon>Eukaryota</taxon>
        <taxon>Metazoa</taxon>
        <taxon>Chordata</taxon>
        <taxon>Craniata</taxon>
        <taxon>Vertebrata</taxon>
        <taxon>Euteleostomi</taxon>
        <taxon>Lepidosauria</taxon>
        <taxon>Squamata</taxon>
        <taxon>Bifurcata</taxon>
        <taxon>Unidentata</taxon>
        <taxon>Episquamata</taxon>
        <taxon>Toxicofera</taxon>
        <taxon>Iguania</taxon>
        <taxon>Dactyloidae</taxon>
        <taxon>Anolis</taxon>
    </lineage>
</organism>
<dbReference type="PANTHER" id="PTHR46552:SF1">
    <property type="entry name" value="NADH-UBIQUINONE OXIDOREDUCTASE CHAIN 2"/>
    <property type="match status" value="1"/>
</dbReference>
<dbReference type="AlphaFoldDB" id="A0A1L2D2C4"/>
<dbReference type="GO" id="GO:0005743">
    <property type="term" value="C:mitochondrial inner membrane"/>
    <property type="evidence" value="ECO:0007669"/>
    <property type="project" value="UniProtKB-SubCell"/>
</dbReference>
<keyword evidence="13 17" id="KW-0830">Ubiquinone</keyword>
<evidence type="ECO:0000256" key="12">
    <source>
        <dbReference type="ARBA" id="ARBA00023027"/>
    </source>
</evidence>
<feature type="transmembrane region" description="Helical" evidence="17">
    <location>
        <begin position="324"/>
        <end position="344"/>
    </location>
</feature>
<keyword evidence="5" id="KW-0813">Transport</keyword>
<dbReference type="EC" id="7.1.1.2" evidence="3 17"/>
<dbReference type="Pfam" id="PF00361">
    <property type="entry name" value="Proton_antipo_M"/>
    <property type="match status" value="1"/>
</dbReference>
<keyword evidence="11 17" id="KW-1133">Transmembrane helix</keyword>
<comment type="function">
    <text evidence="17">Core subunit of the mitochondrial membrane respiratory chain NADH dehydrogenase (Complex I) which catalyzes electron transfer from NADH through the respiratory chain, using ubiquinone as an electron acceptor. Essential for the catalytic activity and assembly of complex I.</text>
</comment>
<comment type="similarity">
    <text evidence="2 17">Belongs to the complex I subunit 2 family.</text>
</comment>
<evidence type="ECO:0000256" key="3">
    <source>
        <dbReference type="ARBA" id="ARBA00012944"/>
    </source>
</evidence>
<dbReference type="PRINTS" id="PR01436">
    <property type="entry name" value="NADHDHGNASE2"/>
</dbReference>
<keyword evidence="14 17" id="KW-0496">Mitochondrion</keyword>
<keyword evidence="15 17" id="KW-0472">Membrane</keyword>
<keyword evidence="6 17" id="KW-0679">Respiratory chain</keyword>
<evidence type="ECO:0000256" key="15">
    <source>
        <dbReference type="ARBA" id="ARBA00023136"/>
    </source>
</evidence>
<evidence type="ECO:0000256" key="10">
    <source>
        <dbReference type="ARBA" id="ARBA00022982"/>
    </source>
</evidence>
<dbReference type="Pfam" id="PF06444">
    <property type="entry name" value="NADH_dehy_S2_C"/>
    <property type="match status" value="1"/>
</dbReference>
<reference evidence="20" key="1">
    <citation type="journal article" date="2016" name="Herpetol. J.">
        <title>A New Species of Semiaquatic Anolis (Squamata: Dactyloidae) from Oaxaca and Veracruz, Mexico.</title>
        <authorList>
            <person name="Gray L."/>
            <person name="Meza-Lazaro R.N."/>
            <person name="Poe S."/>
            <person name="Nieto-Montes de Oca A."/>
        </authorList>
    </citation>
    <scope>NUCLEOTIDE SEQUENCE</scope>
    <source>
        <strain evidence="20">ANMO_3213</strain>
    </source>
</reference>
<dbReference type="GO" id="GO:0006120">
    <property type="term" value="P:mitochondrial electron transport, NADH to ubiquinone"/>
    <property type="evidence" value="ECO:0007669"/>
    <property type="project" value="InterPro"/>
</dbReference>
<evidence type="ECO:0000256" key="17">
    <source>
        <dbReference type="RuleBase" id="RU003403"/>
    </source>
</evidence>
<feature type="transmembrane region" description="Helical" evidence="17">
    <location>
        <begin position="178"/>
        <end position="196"/>
    </location>
</feature>
<evidence type="ECO:0000256" key="6">
    <source>
        <dbReference type="ARBA" id="ARBA00022660"/>
    </source>
</evidence>
<dbReference type="EMBL" id="KT724748">
    <property type="protein sequence ID" value="AMN92794.1"/>
    <property type="molecule type" value="Genomic_DNA"/>
</dbReference>
<proteinExistence type="inferred from homology"/>
<protein>
    <recommendedName>
        <fullName evidence="4 17">NADH-ubiquinone oxidoreductase chain 2</fullName>
        <ecNumber evidence="3 17">7.1.1.2</ecNumber>
    </recommendedName>
</protein>
<dbReference type="GO" id="GO:0008137">
    <property type="term" value="F:NADH dehydrogenase (ubiquinone) activity"/>
    <property type="evidence" value="ECO:0007669"/>
    <property type="project" value="UniProtKB-EC"/>
</dbReference>
<keyword evidence="9 17" id="KW-1278">Translocase</keyword>
<accession>A0A1L2D2C4</accession>
<evidence type="ECO:0000256" key="4">
    <source>
        <dbReference type="ARBA" id="ARBA00021008"/>
    </source>
</evidence>
<feature type="transmembrane region" description="Helical" evidence="17">
    <location>
        <begin position="233"/>
        <end position="255"/>
    </location>
</feature>
<dbReference type="PANTHER" id="PTHR46552">
    <property type="entry name" value="NADH-UBIQUINONE OXIDOREDUCTASE CHAIN 2"/>
    <property type="match status" value="1"/>
</dbReference>
<comment type="catalytic activity">
    <reaction evidence="16 17">
        <text>a ubiquinone + NADH + 5 H(+)(in) = a ubiquinol + NAD(+) + 4 H(+)(out)</text>
        <dbReference type="Rhea" id="RHEA:29091"/>
        <dbReference type="Rhea" id="RHEA-COMP:9565"/>
        <dbReference type="Rhea" id="RHEA-COMP:9566"/>
        <dbReference type="ChEBI" id="CHEBI:15378"/>
        <dbReference type="ChEBI" id="CHEBI:16389"/>
        <dbReference type="ChEBI" id="CHEBI:17976"/>
        <dbReference type="ChEBI" id="CHEBI:57540"/>
        <dbReference type="ChEBI" id="CHEBI:57945"/>
        <dbReference type="EC" id="7.1.1.2"/>
    </reaction>
</comment>